<dbReference type="Proteomes" id="UP000230463">
    <property type="component" value="Unassembled WGS sequence"/>
</dbReference>
<evidence type="ECO:0000313" key="1">
    <source>
        <dbReference type="EMBL" id="PIT60659.1"/>
    </source>
</evidence>
<dbReference type="EMBL" id="MEIU01000041">
    <property type="protein sequence ID" value="PIT60659.1"/>
    <property type="molecule type" value="Genomic_DNA"/>
</dbReference>
<sequence>MLFWANHDFARISNLDMSCLRQHAQQQAFSHDNIFHSVFDFDTSCWMAILAVMPTVDTHIWVNPDFVSANCCNHFWVAGISKA</sequence>
<gene>
    <name evidence="1" type="ORF">BHC57_03670</name>
</gene>
<evidence type="ECO:0000313" key="2">
    <source>
        <dbReference type="Proteomes" id="UP000230463"/>
    </source>
</evidence>
<dbReference type="AlphaFoldDB" id="A0A855G961"/>
<protein>
    <submittedName>
        <fullName evidence="1">Uncharacterized protein</fullName>
    </submittedName>
</protein>
<name>A0A855G961_9NEIS</name>
<reference evidence="1 2" key="1">
    <citation type="journal article" date="2017" name="MBio">
        <title>Type VI secretion-mediated competition in the bee gut microbiome.</title>
        <authorList>
            <person name="Steele M.I."/>
            <person name="Kwong W.K."/>
            <person name="Powell J.E."/>
            <person name="Whiteley M."/>
            <person name="Moran N.A."/>
        </authorList>
    </citation>
    <scope>NUCLEOTIDE SEQUENCE [LARGE SCALE GENOMIC DNA]</scope>
    <source>
        <strain evidence="1 2">HK3</strain>
    </source>
</reference>
<comment type="caution">
    <text evidence="1">The sequence shown here is derived from an EMBL/GenBank/DDBJ whole genome shotgun (WGS) entry which is preliminary data.</text>
</comment>
<accession>A0A855G961</accession>
<proteinExistence type="predicted"/>
<organism evidence="1 2">
    <name type="scientific">Snodgrassella alvi</name>
    <dbReference type="NCBI Taxonomy" id="1196083"/>
    <lineage>
        <taxon>Bacteria</taxon>
        <taxon>Pseudomonadati</taxon>
        <taxon>Pseudomonadota</taxon>
        <taxon>Betaproteobacteria</taxon>
        <taxon>Neisseriales</taxon>
        <taxon>Neisseriaceae</taxon>
        <taxon>Snodgrassella</taxon>
    </lineage>
</organism>